<dbReference type="Proteomes" id="UP000621930">
    <property type="component" value="Unassembled WGS sequence"/>
</dbReference>
<dbReference type="InterPro" id="IPR029033">
    <property type="entry name" value="His_PPase_superfam"/>
</dbReference>
<proteinExistence type="predicted"/>
<dbReference type="InterPro" id="IPR013078">
    <property type="entry name" value="His_Pase_superF_clade-1"/>
</dbReference>
<evidence type="ECO:0000313" key="1">
    <source>
        <dbReference type="EMBL" id="MBD8010421.1"/>
    </source>
</evidence>
<dbReference type="EMBL" id="JACSPT010000024">
    <property type="protein sequence ID" value="MBD8010421.1"/>
    <property type="molecule type" value="Genomic_DNA"/>
</dbReference>
<sequence>MMKYIRLYLVRHGHVQYFDEQHQPVNPKYAALSTQGEQQIQLLAEQLKAIQMDQIFSSTMPRSIQTAEILSSAQKNPIIHSFDEIREIKSGRLKNIPDDQAEILIRKAYYPKKYALKDFLLGEAWSSFEQRITHWFEAMLLQEFQAKHQHILVSSHDAVNRIVLNWIYGLKGQDVQVQEQNYACLNIVDFYIEDQKIQETRILLQNFTAHNILKINESGNALDHVYEMYMKANGFKKSNGLKGEVA</sequence>
<dbReference type="CDD" id="cd07067">
    <property type="entry name" value="HP_PGM_like"/>
    <property type="match status" value="1"/>
</dbReference>
<comment type="caution">
    <text evidence="1">The sequence shown here is derived from an EMBL/GenBank/DDBJ whole genome shotgun (WGS) entry which is preliminary data.</text>
</comment>
<dbReference type="Gene3D" id="3.40.50.1240">
    <property type="entry name" value="Phosphoglycerate mutase-like"/>
    <property type="match status" value="1"/>
</dbReference>
<name>A0ABR8W0Y6_9GAMM</name>
<keyword evidence="2" id="KW-1185">Reference proteome</keyword>
<dbReference type="PANTHER" id="PTHR48100">
    <property type="entry name" value="BROAD-SPECIFICITY PHOSPHATASE YOR283W-RELATED"/>
    <property type="match status" value="1"/>
</dbReference>
<dbReference type="InterPro" id="IPR050275">
    <property type="entry name" value="PGM_Phosphatase"/>
</dbReference>
<reference evidence="1 2" key="1">
    <citation type="submission" date="2020-08" db="EMBL/GenBank/DDBJ databases">
        <title>A Genomic Blueprint of the Chicken Gut Microbiome.</title>
        <authorList>
            <person name="Gilroy R."/>
            <person name="Ravi A."/>
            <person name="Getino M."/>
            <person name="Pursley I."/>
            <person name="Horton D.L."/>
            <person name="Alikhan N.-F."/>
            <person name="Baker D."/>
            <person name="Gharbi K."/>
            <person name="Hall N."/>
            <person name="Watson M."/>
            <person name="Adriaenssens E.M."/>
            <person name="Foster-Nyarko E."/>
            <person name="Jarju S."/>
            <person name="Secka A."/>
            <person name="Antonio M."/>
            <person name="Oren A."/>
            <person name="Chaudhuri R."/>
            <person name="La Ragione R.M."/>
            <person name="Hildebrand F."/>
            <person name="Pallen M.J."/>
        </authorList>
    </citation>
    <scope>NUCLEOTIDE SEQUENCE [LARGE SCALE GENOMIC DNA]</scope>
    <source>
        <strain evidence="1 2">Sa1BUA6</strain>
    </source>
</reference>
<evidence type="ECO:0000313" key="2">
    <source>
        <dbReference type="Proteomes" id="UP000621930"/>
    </source>
</evidence>
<gene>
    <name evidence="1" type="ORF">H9629_13900</name>
</gene>
<organism evidence="1 2">
    <name type="scientific">Acinetobacter pecorum</name>
    <dbReference type="NCBI Taxonomy" id="2762215"/>
    <lineage>
        <taxon>Bacteria</taxon>
        <taxon>Pseudomonadati</taxon>
        <taxon>Pseudomonadota</taxon>
        <taxon>Gammaproteobacteria</taxon>
        <taxon>Moraxellales</taxon>
        <taxon>Moraxellaceae</taxon>
        <taxon>Acinetobacter</taxon>
    </lineage>
</organism>
<accession>A0ABR8W0Y6</accession>
<dbReference type="SUPFAM" id="SSF53254">
    <property type="entry name" value="Phosphoglycerate mutase-like"/>
    <property type="match status" value="1"/>
</dbReference>
<protein>
    <submittedName>
        <fullName evidence="1">Histidine phosphatase family protein</fullName>
    </submittedName>
</protein>
<dbReference type="SMART" id="SM00855">
    <property type="entry name" value="PGAM"/>
    <property type="match status" value="1"/>
</dbReference>
<dbReference type="Pfam" id="PF00300">
    <property type="entry name" value="His_Phos_1"/>
    <property type="match status" value="1"/>
</dbReference>